<dbReference type="GeneID" id="96605403"/>
<evidence type="ECO:0000313" key="1">
    <source>
        <dbReference type="EMBL" id="AIQ88096.1"/>
    </source>
</evidence>
<proteinExistence type="predicted"/>
<sequence length="106" mass="11537">MDDDVADGTDGGDASSDAAREANGIAFLLASAAYLTLADAHLRREGPEGLALMDEIEDRITEALQSFVDETSYEDARPDILLHATRKVRALLEAGRSLSPEMRRFQ</sequence>
<dbReference type="AlphaFoldDB" id="A0A089NJP0"/>
<dbReference type="eggNOG" id="ENOG5030VGP">
    <property type="taxonomic scope" value="Bacteria"/>
</dbReference>
<reference evidence="1 2" key="1">
    <citation type="journal article" date="2014" name="PLoS ONE">
        <title>Genome Information of Methylobacterium oryzae, a Plant-Probiotic Methylotroph in the Phyllosphere.</title>
        <authorList>
            <person name="Kwak M.J."/>
            <person name="Jeong H."/>
            <person name="Madhaiyan M."/>
            <person name="Lee Y."/>
            <person name="Sa T.M."/>
            <person name="Oh T.K."/>
            <person name="Kim J.F."/>
        </authorList>
    </citation>
    <scope>NUCLEOTIDE SEQUENCE [LARGE SCALE GENOMIC DNA]</scope>
    <source>
        <strain evidence="1 2">CBMB20</strain>
    </source>
</reference>
<accession>A0A089NJP0</accession>
<dbReference type="KEGG" id="mor:MOC_0341"/>
<keyword evidence="2" id="KW-1185">Reference proteome</keyword>
<organism evidence="1 2">
    <name type="scientific">Methylobacterium oryzae CBMB20</name>
    <dbReference type="NCBI Taxonomy" id="693986"/>
    <lineage>
        <taxon>Bacteria</taxon>
        <taxon>Pseudomonadati</taxon>
        <taxon>Pseudomonadota</taxon>
        <taxon>Alphaproteobacteria</taxon>
        <taxon>Hyphomicrobiales</taxon>
        <taxon>Methylobacteriaceae</taxon>
        <taxon>Methylobacterium</taxon>
    </lineage>
</organism>
<evidence type="ECO:0000313" key="2">
    <source>
        <dbReference type="Proteomes" id="UP000029492"/>
    </source>
</evidence>
<protein>
    <submittedName>
        <fullName evidence="1">Protein of unassigned function</fullName>
    </submittedName>
</protein>
<dbReference type="EMBL" id="CP003811">
    <property type="protein sequence ID" value="AIQ88096.1"/>
    <property type="molecule type" value="Genomic_DNA"/>
</dbReference>
<gene>
    <name evidence="1" type="ORF">MOC_0341</name>
</gene>
<dbReference type="RefSeq" id="WP_043386257.1">
    <property type="nucleotide sequence ID" value="NZ_CP003811.1"/>
</dbReference>
<dbReference type="HOGENOM" id="CLU_2220074_0_0_5"/>
<dbReference type="Proteomes" id="UP000029492">
    <property type="component" value="Chromosome"/>
</dbReference>
<name>A0A089NJP0_9HYPH</name>